<dbReference type="InterPro" id="IPR051801">
    <property type="entry name" value="GH28_Enzymes"/>
</dbReference>
<sequence>MLRQILFLALSFLSLVSAEWSTQYTVKVNGTDAETVNYAGIDYVQLSMSEGPPTEFRVALVSGAKINSPPIISPKETPIQWKIEGNELVFPLKKVHYLILKLNDLKELVIMIDRLEDNAPPSKGTGIFNVLDHGADNTGKAITTGIQKALDEAAKRPGSIVYVPAGLYLVGHLMIPDRTSLYLAGGSVLRNTGKKSDYKVLWTKHDLGDGTWWIQTAFDSRDIKIYGRGTIDGNARPSIENKIIASIVVPVGTTNFYMDGVLVRDSSFWAVTPIQVTGAKLTNLKILSNIDGKQNDGIDVVESTDVKVWRSVSVSNDDCYSTKTWPDDTGTTVPYPYPPRPLRDVSFDNCLAFTRCYGFKVGQGVYGDQDNVVFKNSVVYYAGVGLGVHHKFGTGTARNISFLNIDIEKLGGEPGGTGTWLALFVEQTGAGAGPIEDVTVKNIRARALGKYQGKMAGYDEKSYLDGVTISDVYMLANKTAATSIAQLNVKWTQFSKNIQFKNTGKVLD</sequence>
<comment type="similarity">
    <text evidence="2 8">Belongs to the glycosyl hydrolase 28 family.</text>
</comment>
<evidence type="ECO:0000256" key="6">
    <source>
        <dbReference type="ARBA" id="ARBA00023295"/>
    </source>
</evidence>
<organism evidence="11 12">
    <name type="scientific">Dendryphion nanum</name>
    <dbReference type="NCBI Taxonomy" id="256645"/>
    <lineage>
        <taxon>Eukaryota</taxon>
        <taxon>Fungi</taxon>
        <taxon>Dikarya</taxon>
        <taxon>Ascomycota</taxon>
        <taxon>Pezizomycotina</taxon>
        <taxon>Dothideomycetes</taxon>
        <taxon>Pleosporomycetidae</taxon>
        <taxon>Pleosporales</taxon>
        <taxon>Torulaceae</taxon>
        <taxon>Dendryphion</taxon>
    </lineage>
</organism>
<feature type="chain" id="PRO_5040115415" evidence="9">
    <location>
        <begin position="19"/>
        <end position="508"/>
    </location>
</feature>
<evidence type="ECO:0000256" key="4">
    <source>
        <dbReference type="ARBA" id="ARBA00022729"/>
    </source>
</evidence>
<dbReference type="GO" id="GO:0004650">
    <property type="term" value="F:polygalacturonase activity"/>
    <property type="evidence" value="ECO:0007669"/>
    <property type="project" value="InterPro"/>
</dbReference>
<dbReference type="InterPro" id="IPR011050">
    <property type="entry name" value="Pectin_lyase_fold/virulence"/>
</dbReference>
<dbReference type="PANTHER" id="PTHR31339">
    <property type="entry name" value="PECTIN LYASE-RELATED"/>
    <property type="match status" value="1"/>
</dbReference>
<gene>
    <name evidence="11" type="ORF">B0J11DRAFT_561818</name>
</gene>
<dbReference type="Pfam" id="PF00295">
    <property type="entry name" value="Glyco_hydro_28"/>
    <property type="match status" value="1"/>
</dbReference>
<name>A0A9P9DA67_9PLEO</name>
<dbReference type="GO" id="GO:0005576">
    <property type="term" value="C:extracellular region"/>
    <property type="evidence" value="ECO:0007669"/>
    <property type="project" value="UniProtKB-SubCell"/>
</dbReference>
<proteinExistence type="inferred from homology"/>
<keyword evidence="4 9" id="KW-0732">Signal</keyword>
<comment type="subcellular location">
    <subcellularLocation>
        <location evidence="1">Secreted</location>
    </subcellularLocation>
</comment>
<dbReference type="OrthoDB" id="187139at2759"/>
<dbReference type="Proteomes" id="UP000700596">
    <property type="component" value="Unassembled WGS sequence"/>
</dbReference>
<keyword evidence="5 8" id="KW-0378">Hydrolase</keyword>
<dbReference type="InterPro" id="IPR012334">
    <property type="entry name" value="Pectin_lyas_fold"/>
</dbReference>
<keyword evidence="12" id="KW-1185">Reference proteome</keyword>
<dbReference type="InterPro" id="IPR024535">
    <property type="entry name" value="RHGA/B-epi-like_pectate_lyase"/>
</dbReference>
<dbReference type="Pfam" id="PF12708">
    <property type="entry name" value="Pect-lyase_RHGA_epim"/>
    <property type="match status" value="1"/>
</dbReference>
<keyword evidence="6 8" id="KW-0326">Glycosidase</keyword>
<protein>
    <submittedName>
        <fullName evidence="11">Pectin lyase-like protein</fullName>
    </submittedName>
</protein>
<dbReference type="EMBL" id="JAGMWT010000016">
    <property type="protein sequence ID" value="KAH7115242.1"/>
    <property type="molecule type" value="Genomic_DNA"/>
</dbReference>
<keyword evidence="3" id="KW-0964">Secreted</keyword>
<keyword evidence="11" id="KW-0456">Lyase</keyword>
<comment type="caution">
    <text evidence="11">The sequence shown here is derived from an EMBL/GenBank/DDBJ whole genome shotgun (WGS) entry which is preliminary data.</text>
</comment>
<evidence type="ECO:0000256" key="8">
    <source>
        <dbReference type="RuleBase" id="RU361169"/>
    </source>
</evidence>
<evidence type="ECO:0000256" key="7">
    <source>
        <dbReference type="ARBA" id="ARBA00023316"/>
    </source>
</evidence>
<dbReference type="GO" id="GO:0016829">
    <property type="term" value="F:lyase activity"/>
    <property type="evidence" value="ECO:0007669"/>
    <property type="project" value="UniProtKB-KW"/>
</dbReference>
<feature type="signal peptide" evidence="9">
    <location>
        <begin position="1"/>
        <end position="18"/>
    </location>
</feature>
<dbReference type="SUPFAM" id="SSF51126">
    <property type="entry name" value="Pectin lyase-like"/>
    <property type="match status" value="1"/>
</dbReference>
<dbReference type="Gene3D" id="2.160.20.10">
    <property type="entry name" value="Single-stranded right-handed beta-helix, Pectin lyase-like"/>
    <property type="match status" value="1"/>
</dbReference>
<dbReference type="AlphaFoldDB" id="A0A9P9DA67"/>
<evidence type="ECO:0000313" key="12">
    <source>
        <dbReference type="Proteomes" id="UP000700596"/>
    </source>
</evidence>
<evidence type="ECO:0000256" key="1">
    <source>
        <dbReference type="ARBA" id="ARBA00004613"/>
    </source>
</evidence>
<feature type="domain" description="Rhamnogalacturonase A/B/Epimerase-like pectate lyase" evidence="10">
    <location>
        <begin position="127"/>
        <end position="193"/>
    </location>
</feature>
<dbReference type="PANTHER" id="PTHR31339:SF9">
    <property type="entry name" value="PLASMIN AND FIBRONECTIN-BINDING PROTEIN A"/>
    <property type="match status" value="1"/>
</dbReference>
<keyword evidence="7" id="KW-0961">Cell wall biogenesis/degradation</keyword>
<evidence type="ECO:0000256" key="5">
    <source>
        <dbReference type="ARBA" id="ARBA00022801"/>
    </source>
</evidence>
<evidence type="ECO:0000256" key="3">
    <source>
        <dbReference type="ARBA" id="ARBA00022525"/>
    </source>
</evidence>
<evidence type="ECO:0000256" key="2">
    <source>
        <dbReference type="ARBA" id="ARBA00008834"/>
    </source>
</evidence>
<evidence type="ECO:0000256" key="9">
    <source>
        <dbReference type="SAM" id="SignalP"/>
    </source>
</evidence>
<dbReference type="GO" id="GO:0071555">
    <property type="term" value="P:cell wall organization"/>
    <property type="evidence" value="ECO:0007669"/>
    <property type="project" value="UniProtKB-KW"/>
</dbReference>
<accession>A0A9P9DA67</accession>
<dbReference type="GO" id="GO:0005975">
    <property type="term" value="P:carbohydrate metabolic process"/>
    <property type="evidence" value="ECO:0007669"/>
    <property type="project" value="InterPro"/>
</dbReference>
<evidence type="ECO:0000313" key="11">
    <source>
        <dbReference type="EMBL" id="KAH7115242.1"/>
    </source>
</evidence>
<dbReference type="InterPro" id="IPR000743">
    <property type="entry name" value="Glyco_hydro_28"/>
</dbReference>
<reference evidence="11" key="1">
    <citation type="journal article" date="2021" name="Nat. Commun.">
        <title>Genetic determinants of endophytism in the Arabidopsis root mycobiome.</title>
        <authorList>
            <person name="Mesny F."/>
            <person name="Miyauchi S."/>
            <person name="Thiergart T."/>
            <person name="Pickel B."/>
            <person name="Atanasova L."/>
            <person name="Karlsson M."/>
            <person name="Huettel B."/>
            <person name="Barry K.W."/>
            <person name="Haridas S."/>
            <person name="Chen C."/>
            <person name="Bauer D."/>
            <person name="Andreopoulos W."/>
            <person name="Pangilinan J."/>
            <person name="LaButti K."/>
            <person name="Riley R."/>
            <person name="Lipzen A."/>
            <person name="Clum A."/>
            <person name="Drula E."/>
            <person name="Henrissat B."/>
            <person name="Kohler A."/>
            <person name="Grigoriev I.V."/>
            <person name="Martin F.M."/>
            <person name="Hacquard S."/>
        </authorList>
    </citation>
    <scope>NUCLEOTIDE SEQUENCE</scope>
    <source>
        <strain evidence="11">MPI-CAGE-CH-0243</strain>
    </source>
</reference>
<evidence type="ECO:0000259" key="10">
    <source>
        <dbReference type="Pfam" id="PF12708"/>
    </source>
</evidence>